<evidence type="ECO:0000256" key="1">
    <source>
        <dbReference type="SAM" id="MobiDB-lite"/>
    </source>
</evidence>
<name>A0A7S0M171_9CRYP</name>
<proteinExistence type="predicted"/>
<accession>A0A7S0M171</accession>
<feature type="region of interest" description="Disordered" evidence="1">
    <location>
        <begin position="23"/>
        <end position="42"/>
    </location>
</feature>
<organism evidence="2">
    <name type="scientific">Cryptomonas curvata</name>
    <dbReference type="NCBI Taxonomy" id="233186"/>
    <lineage>
        <taxon>Eukaryota</taxon>
        <taxon>Cryptophyceae</taxon>
        <taxon>Cryptomonadales</taxon>
        <taxon>Cryptomonadaceae</taxon>
        <taxon>Cryptomonas</taxon>
    </lineage>
</organism>
<sequence length="172" mass="19051">MPSTSDVKSSIETGSKTYLELIQSNLKEPSQPIAPKTKRERADENWRALEQIICESEQYEKGSDDRAKCLERLHEKLRQLAKRPRLDCLGGGPAPRSGFSSAQEEWVDFLAPSCSLCGQPEDGTCKCEELAANAESFLADADTCHQDTDAGEEMSVIDHILPLKMEGDFKST</sequence>
<gene>
    <name evidence="2" type="ORF">CCUR1050_LOCUS6009</name>
</gene>
<dbReference type="EMBL" id="HBEZ01010958">
    <property type="protein sequence ID" value="CAD8628330.1"/>
    <property type="molecule type" value="Transcribed_RNA"/>
</dbReference>
<dbReference type="AlphaFoldDB" id="A0A7S0M171"/>
<protein>
    <submittedName>
        <fullName evidence="2">Uncharacterized protein</fullName>
    </submittedName>
</protein>
<reference evidence="2" key="1">
    <citation type="submission" date="2021-01" db="EMBL/GenBank/DDBJ databases">
        <authorList>
            <person name="Corre E."/>
            <person name="Pelletier E."/>
            <person name="Niang G."/>
            <person name="Scheremetjew M."/>
            <person name="Finn R."/>
            <person name="Kale V."/>
            <person name="Holt S."/>
            <person name="Cochrane G."/>
            <person name="Meng A."/>
            <person name="Brown T."/>
            <person name="Cohen L."/>
        </authorList>
    </citation>
    <scope>NUCLEOTIDE SEQUENCE</scope>
    <source>
        <strain evidence="2">CCAP979/52</strain>
    </source>
</reference>
<evidence type="ECO:0000313" key="2">
    <source>
        <dbReference type="EMBL" id="CAD8628330.1"/>
    </source>
</evidence>